<dbReference type="InterPro" id="IPR011249">
    <property type="entry name" value="Metalloenz_LuxS/M16"/>
</dbReference>
<keyword evidence="1" id="KW-0732">Signal</keyword>
<dbReference type="GO" id="GO:0046872">
    <property type="term" value="F:metal ion binding"/>
    <property type="evidence" value="ECO:0007669"/>
    <property type="project" value="InterPro"/>
</dbReference>
<dbReference type="Gene3D" id="3.30.830.10">
    <property type="entry name" value="Metalloenzyme, LuxS/M16 peptidase-like"/>
    <property type="match status" value="2"/>
</dbReference>
<dbReference type="InterPro" id="IPR007863">
    <property type="entry name" value="Peptidase_M16_C"/>
</dbReference>
<evidence type="ECO:0000259" key="2">
    <source>
        <dbReference type="Pfam" id="PF00675"/>
    </source>
</evidence>
<dbReference type="InterPro" id="IPR011765">
    <property type="entry name" value="Pept_M16_N"/>
</dbReference>
<keyword evidence="5" id="KW-1185">Reference proteome</keyword>
<organism evidence="4 5">
    <name type="scientific">Pedobacter duraquae</name>
    <dbReference type="NCBI Taxonomy" id="425511"/>
    <lineage>
        <taxon>Bacteria</taxon>
        <taxon>Pseudomonadati</taxon>
        <taxon>Bacteroidota</taxon>
        <taxon>Sphingobacteriia</taxon>
        <taxon>Sphingobacteriales</taxon>
        <taxon>Sphingobacteriaceae</taxon>
        <taxon>Pedobacter</taxon>
    </lineage>
</organism>
<proteinExistence type="predicted"/>
<dbReference type="EMBL" id="SNWM01000002">
    <property type="protein sequence ID" value="TDO22437.1"/>
    <property type="molecule type" value="Genomic_DNA"/>
</dbReference>
<comment type="caution">
    <text evidence="4">The sequence shown here is derived from an EMBL/GenBank/DDBJ whole genome shotgun (WGS) entry which is preliminary data.</text>
</comment>
<dbReference type="InterPro" id="IPR050361">
    <property type="entry name" value="MPP/UQCRC_Complex"/>
</dbReference>
<feature type="signal peptide" evidence="1">
    <location>
        <begin position="1"/>
        <end position="19"/>
    </location>
</feature>
<feature type="chain" id="PRO_5020622131" evidence="1">
    <location>
        <begin position="20"/>
        <end position="429"/>
    </location>
</feature>
<gene>
    <name evidence="4" type="ORF">CLV32_1410</name>
</gene>
<evidence type="ECO:0000259" key="3">
    <source>
        <dbReference type="Pfam" id="PF05193"/>
    </source>
</evidence>
<dbReference type="PANTHER" id="PTHR11851">
    <property type="entry name" value="METALLOPROTEASE"/>
    <property type="match status" value="1"/>
</dbReference>
<evidence type="ECO:0000313" key="4">
    <source>
        <dbReference type="EMBL" id="TDO22437.1"/>
    </source>
</evidence>
<dbReference type="Pfam" id="PF00675">
    <property type="entry name" value="Peptidase_M16"/>
    <property type="match status" value="1"/>
</dbReference>
<dbReference type="Pfam" id="PF05193">
    <property type="entry name" value="Peptidase_M16_C"/>
    <property type="match status" value="1"/>
</dbReference>
<feature type="domain" description="Peptidase M16 C-terminal" evidence="3">
    <location>
        <begin position="186"/>
        <end position="352"/>
    </location>
</feature>
<name>A0A4R6IK76_9SPHI</name>
<evidence type="ECO:0000256" key="1">
    <source>
        <dbReference type="SAM" id="SignalP"/>
    </source>
</evidence>
<dbReference type="RefSeq" id="WP_133553789.1">
    <property type="nucleotide sequence ID" value="NZ_SNWM01000002.1"/>
</dbReference>
<dbReference type="SUPFAM" id="SSF63411">
    <property type="entry name" value="LuxS/MPP-like metallohydrolase"/>
    <property type="match status" value="2"/>
</dbReference>
<dbReference type="PANTHER" id="PTHR11851:SF224">
    <property type="entry name" value="PROCESSING PROTEASE"/>
    <property type="match status" value="1"/>
</dbReference>
<evidence type="ECO:0000313" key="5">
    <source>
        <dbReference type="Proteomes" id="UP000295499"/>
    </source>
</evidence>
<dbReference type="AlphaFoldDB" id="A0A4R6IK76"/>
<feature type="domain" description="Peptidase M16 N-terminal" evidence="2">
    <location>
        <begin position="33"/>
        <end position="170"/>
    </location>
</feature>
<dbReference type="OrthoDB" id="9811314at2"/>
<sequence length="429" mass="47647">MKRYILSIFLLLTTGIVHAQTKTIAFDVNGLKVILRPTQKETISMSMFFRGGVMNGGANQAGLENLTLAALASAGTTRYSVNDYKELADEFGIDIAGAGSTDYGRVNMSCIDTYFEQGWKLFSDAISNPAFDPTEFQSVKEKTISAIYQLRSDPETRIEQMAMESLFKGSVYSADPMGTAERLATFTPDSARNYYKNVLLNKNKMFLVVAGNISRETLEKKIKEAFNGLPAKAYTAPLYTAPVLNTETVRIENRDIATNYISCVMNAPKMSSPDFPAFMVVVNVLSGNLHNELRNRLGLSYAPGATVEVQQIPYMSMFVSTTQPKKAFDAMLEVYSNIRAGQYGQRILDLIKRDYRSGYYRHQESSGAIVKSLGEAEILGGYALEEQLVEKFNNVTLEQMKGVFAKYLTGAIWLYLGDETLGRTAFQAK</sequence>
<reference evidence="4 5" key="1">
    <citation type="submission" date="2019-03" db="EMBL/GenBank/DDBJ databases">
        <title>Genomic Encyclopedia of Archaeal and Bacterial Type Strains, Phase II (KMG-II): from individual species to whole genera.</title>
        <authorList>
            <person name="Goeker M."/>
        </authorList>
    </citation>
    <scope>NUCLEOTIDE SEQUENCE [LARGE SCALE GENOMIC DNA]</scope>
    <source>
        <strain evidence="4 5">DSM 19034</strain>
    </source>
</reference>
<dbReference type="Proteomes" id="UP000295499">
    <property type="component" value="Unassembled WGS sequence"/>
</dbReference>
<accession>A0A4R6IK76</accession>
<protein>
    <submittedName>
        <fullName evidence="4">Putative Zn-dependent peptidase</fullName>
    </submittedName>
</protein>